<evidence type="ECO:0000313" key="1">
    <source>
        <dbReference type="EMBL" id="OAM91614.1"/>
    </source>
</evidence>
<protein>
    <submittedName>
        <fullName evidence="1">Uncharacterized protein</fullName>
    </submittedName>
</protein>
<accession>A0A178INZ6</accession>
<reference evidence="1 2" key="1">
    <citation type="submission" date="2016-01" db="EMBL/GenBank/DDBJ databases">
        <title>High potential of lignocellulose degradation of a new Verrucomicrobia species.</title>
        <authorList>
            <person name="Wang Y."/>
            <person name="Shi Y."/>
            <person name="Qiu Z."/>
            <person name="Liu S."/>
            <person name="Yang H."/>
        </authorList>
    </citation>
    <scope>NUCLEOTIDE SEQUENCE [LARGE SCALE GENOMIC DNA]</scope>
    <source>
        <strain evidence="1 2">TSB47</strain>
    </source>
</reference>
<comment type="caution">
    <text evidence="1">The sequence shown here is derived from an EMBL/GenBank/DDBJ whole genome shotgun (WGS) entry which is preliminary data.</text>
</comment>
<keyword evidence="2" id="KW-1185">Reference proteome</keyword>
<dbReference type="Proteomes" id="UP000078486">
    <property type="component" value="Unassembled WGS sequence"/>
</dbReference>
<name>A0A178INZ6_9BACT</name>
<gene>
    <name evidence="1" type="ORF">AW736_02110</name>
</gene>
<evidence type="ECO:0000313" key="2">
    <source>
        <dbReference type="Proteomes" id="UP000078486"/>
    </source>
</evidence>
<dbReference type="STRING" id="1184151.AW736_02110"/>
<dbReference type="RefSeq" id="WP_068768629.1">
    <property type="nucleotide sequence ID" value="NZ_CP109796.1"/>
</dbReference>
<dbReference type="EMBL" id="LRRQ01000018">
    <property type="protein sequence ID" value="OAM91614.1"/>
    <property type="molecule type" value="Genomic_DNA"/>
</dbReference>
<proteinExistence type="predicted"/>
<dbReference type="AlphaFoldDB" id="A0A178INZ6"/>
<sequence length="159" mass="18204">MEKKKFTLPVSWEMYATVTVEADSLEEAVENFNPDSHPLPESQASHYIDGSFQLVTTDLDDLRAVIGFIYFHVDEDTMLAKCHHPKTVTPIALTQDHQPMIPVSGNFLEYSIEQTKLIKEFGDEWNYEDWWKFIGKHGLGTFLEKFTVIPPPKDAAISQ</sequence>
<organism evidence="1 2">
    <name type="scientific">Termitidicoccus mucosus</name>
    <dbReference type="NCBI Taxonomy" id="1184151"/>
    <lineage>
        <taxon>Bacteria</taxon>
        <taxon>Pseudomonadati</taxon>
        <taxon>Verrucomicrobiota</taxon>
        <taxon>Opitutia</taxon>
        <taxon>Opitutales</taxon>
        <taxon>Opitutaceae</taxon>
        <taxon>Termitidicoccus</taxon>
    </lineage>
</organism>